<protein>
    <submittedName>
        <fullName evidence="2">Restriction endonuclease</fullName>
        <ecNumber evidence="2">3.1.21.-</ecNumber>
    </submittedName>
</protein>
<dbReference type="PANTHER" id="PTHR30015">
    <property type="entry name" value="MRR RESTRICTION SYSTEM PROTEIN"/>
    <property type="match status" value="1"/>
</dbReference>
<sequence length="366" mass="41691">MAFKIDKLKIKVLAKYLTKSLLFLIPVLTIAKPLPPTKKKKMNNQQAFIIRCAPSGINRLDELLVKNQIVIGWSYTKDELFNTSLNRDEFKQRLKEIYHPNYENNPYSLGQATGYMWRFIREMKVGDLAIVPIPRAFYLGEITSSTIYLENKVEADTAIRRNVKWMNNGKPIQRDYCGAGLISRLKYQGTCVSATDLIEDIKLALESSKKKSKPNFKNQLNENLKQKVAEFLTSKEAYLDDRKFEKLVQQLMLGLGATTSEIPTKNKYKNSIADVDILANFVHLGLQIYVQVKKHKESSDEQAVNQIVEAIKIDNEDNSKPIFGWVVTSGKFTEKAQNMANDNGIRVINGDDLAEMIVTVGLDKFK</sequence>
<dbReference type="InterPro" id="IPR007560">
    <property type="entry name" value="Restrct_endonuc_IV_Mrr"/>
</dbReference>
<evidence type="ECO:0000259" key="1">
    <source>
        <dbReference type="Pfam" id="PF04471"/>
    </source>
</evidence>
<dbReference type="Proteomes" id="UP001597459">
    <property type="component" value="Unassembled WGS sequence"/>
</dbReference>
<dbReference type="GO" id="GO:0016787">
    <property type="term" value="F:hydrolase activity"/>
    <property type="evidence" value="ECO:0007669"/>
    <property type="project" value="UniProtKB-KW"/>
</dbReference>
<reference evidence="3" key="1">
    <citation type="journal article" date="2019" name="Int. J. Syst. Evol. Microbiol.">
        <title>The Global Catalogue of Microorganisms (GCM) 10K type strain sequencing project: providing services to taxonomists for standard genome sequencing and annotation.</title>
        <authorList>
            <consortium name="The Broad Institute Genomics Platform"/>
            <consortium name="The Broad Institute Genome Sequencing Center for Infectious Disease"/>
            <person name="Wu L."/>
            <person name="Ma J."/>
        </authorList>
    </citation>
    <scope>NUCLEOTIDE SEQUENCE [LARGE SCALE GENOMIC DNA]</scope>
    <source>
        <strain evidence="3">KCTC 42423</strain>
    </source>
</reference>
<dbReference type="Gene3D" id="3.40.1350.10">
    <property type="match status" value="1"/>
</dbReference>
<feature type="domain" description="Restriction endonuclease type IV Mrr" evidence="1">
    <location>
        <begin position="240"/>
        <end position="357"/>
    </location>
</feature>
<dbReference type="InterPro" id="IPR011335">
    <property type="entry name" value="Restrct_endonuc-II-like"/>
</dbReference>
<name>A0ABW5N3X4_9FLAO</name>
<dbReference type="Pfam" id="PF04471">
    <property type="entry name" value="Mrr_cat"/>
    <property type="match status" value="1"/>
</dbReference>
<evidence type="ECO:0000313" key="3">
    <source>
        <dbReference type="Proteomes" id="UP001597459"/>
    </source>
</evidence>
<dbReference type="EMBL" id="JBHULX010000003">
    <property type="protein sequence ID" value="MFD2590215.1"/>
    <property type="molecule type" value="Genomic_DNA"/>
</dbReference>
<keyword evidence="2" id="KW-0378">Hydrolase</keyword>
<dbReference type="InterPro" id="IPR011856">
    <property type="entry name" value="tRNA_endonuc-like_dom_sf"/>
</dbReference>
<evidence type="ECO:0000313" key="2">
    <source>
        <dbReference type="EMBL" id="MFD2590215.1"/>
    </source>
</evidence>
<dbReference type="SUPFAM" id="SSF52980">
    <property type="entry name" value="Restriction endonuclease-like"/>
    <property type="match status" value="1"/>
</dbReference>
<proteinExistence type="predicted"/>
<organism evidence="2 3">
    <name type="scientific">Aquimarina hainanensis</name>
    <dbReference type="NCBI Taxonomy" id="1578017"/>
    <lineage>
        <taxon>Bacteria</taxon>
        <taxon>Pseudomonadati</taxon>
        <taxon>Bacteroidota</taxon>
        <taxon>Flavobacteriia</taxon>
        <taxon>Flavobacteriales</taxon>
        <taxon>Flavobacteriaceae</taxon>
        <taxon>Aquimarina</taxon>
    </lineage>
</organism>
<keyword evidence="3" id="KW-1185">Reference proteome</keyword>
<dbReference type="RefSeq" id="WP_378255614.1">
    <property type="nucleotide sequence ID" value="NZ_JBHSJV010000001.1"/>
</dbReference>
<dbReference type="PANTHER" id="PTHR30015:SF7">
    <property type="entry name" value="TYPE IV METHYL-DIRECTED RESTRICTION ENZYME ECOKMRR"/>
    <property type="match status" value="1"/>
</dbReference>
<dbReference type="GO" id="GO:0004519">
    <property type="term" value="F:endonuclease activity"/>
    <property type="evidence" value="ECO:0007669"/>
    <property type="project" value="UniProtKB-KW"/>
</dbReference>
<dbReference type="InterPro" id="IPR052906">
    <property type="entry name" value="Type_IV_Methyl-Rstrct_Enzyme"/>
</dbReference>
<accession>A0ABW5N3X4</accession>
<keyword evidence="2" id="KW-0255">Endonuclease</keyword>
<gene>
    <name evidence="2" type="ORF">ACFSTE_05185</name>
</gene>
<keyword evidence="2" id="KW-0540">Nuclease</keyword>
<comment type="caution">
    <text evidence="2">The sequence shown here is derived from an EMBL/GenBank/DDBJ whole genome shotgun (WGS) entry which is preliminary data.</text>
</comment>
<dbReference type="EC" id="3.1.21.-" evidence="2"/>